<feature type="transmembrane region" description="Helical" evidence="7">
    <location>
        <begin position="401"/>
        <end position="421"/>
    </location>
</feature>
<name>A0A1X7VMH9_AMPQE</name>
<dbReference type="PANTHER" id="PTHR11654">
    <property type="entry name" value="OLIGOPEPTIDE TRANSPORTER-RELATED"/>
    <property type="match status" value="1"/>
</dbReference>
<dbReference type="eggNOG" id="KOG1237">
    <property type="taxonomic scope" value="Eukaryota"/>
</dbReference>
<evidence type="ECO:0000256" key="6">
    <source>
        <dbReference type="ARBA" id="ARBA00023136"/>
    </source>
</evidence>
<dbReference type="GO" id="GO:0016020">
    <property type="term" value="C:membrane"/>
    <property type="evidence" value="ECO:0007669"/>
    <property type="project" value="UniProtKB-SubCell"/>
</dbReference>
<keyword evidence="5 7" id="KW-1133">Transmembrane helix</keyword>
<keyword evidence="6 7" id="KW-0472">Membrane</keyword>
<dbReference type="InParanoid" id="A0A1X7VMH9"/>
<comment type="subcellular location">
    <subcellularLocation>
        <location evidence="1">Membrane</location>
        <topology evidence="1">Multi-pass membrane protein</topology>
    </subcellularLocation>
</comment>
<feature type="transmembrane region" description="Helical" evidence="7">
    <location>
        <begin position="524"/>
        <end position="546"/>
    </location>
</feature>
<keyword evidence="9" id="KW-1185">Reference proteome</keyword>
<evidence type="ECO:0000256" key="4">
    <source>
        <dbReference type="ARBA" id="ARBA00022856"/>
    </source>
</evidence>
<dbReference type="InterPro" id="IPR000109">
    <property type="entry name" value="POT_fam"/>
</dbReference>
<evidence type="ECO:0000256" key="2">
    <source>
        <dbReference type="ARBA" id="ARBA00005982"/>
    </source>
</evidence>
<reference evidence="8" key="2">
    <citation type="submission" date="2017-05" db="UniProtKB">
        <authorList>
            <consortium name="EnsemblMetazoa"/>
        </authorList>
    </citation>
    <scope>IDENTIFICATION</scope>
</reference>
<accession>A0A1X7VMH9</accession>
<dbReference type="KEGG" id="aqu:105316511"/>
<gene>
    <name evidence="8" type="primary">105316511</name>
</gene>
<keyword evidence="4" id="KW-0653">Protein transport</keyword>
<feature type="transmembrane region" description="Helical" evidence="7">
    <location>
        <begin position="328"/>
        <end position="348"/>
    </location>
</feature>
<keyword evidence="4" id="KW-0571">Peptide transport</keyword>
<dbReference type="AlphaFoldDB" id="A0A1X7VMH9"/>
<comment type="similarity">
    <text evidence="2">Belongs to the major facilitator superfamily. Proton-dependent oligopeptide transporter (POT/PTR) (TC 2.A.17) family.</text>
</comment>
<evidence type="ECO:0000313" key="9">
    <source>
        <dbReference type="Proteomes" id="UP000007879"/>
    </source>
</evidence>
<organism evidence="8">
    <name type="scientific">Amphimedon queenslandica</name>
    <name type="common">Sponge</name>
    <dbReference type="NCBI Taxonomy" id="400682"/>
    <lineage>
        <taxon>Eukaryota</taxon>
        <taxon>Metazoa</taxon>
        <taxon>Porifera</taxon>
        <taxon>Demospongiae</taxon>
        <taxon>Heteroscleromorpha</taxon>
        <taxon>Haplosclerida</taxon>
        <taxon>Niphatidae</taxon>
        <taxon>Amphimedon</taxon>
    </lineage>
</organism>
<feature type="transmembrane region" description="Helical" evidence="7">
    <location>
        <begin position="490"/>
        <end position="509"/>
    </location>
</feature>
<feature type="transmembrane region" description="Helical" evidence="7">
    <location>
        <begin position="104"/>
        <end position="122"/>
    </location>
</feature>
<dbReference type="GO" id="GO:0015833">
    <property type="term" value="P:peptide transport"/>
    <property type="evidence" value="ECO:0007669"/>
    <property type="project" value="UniProtKB-KW"/>
</dbReference>
<evidence type="ECO:0000313" key="8">
    <source>
        <dbReference type="EnsemblMetazoa" id="Aqu2.1.41277_001"/>
    </source>
</evidence>
<sequence>MAARFETTSLLAPSATAQNNSPIQNSTILVHSVALSRPDDASNTTCCGHNYRIQCIRSKGAMAVLLWGLLLHMAIPFDTSVHLLRLSLNSQNSSAVQAWLPGEALYRMLFILYPFMGWLADAKIGRYKAIVGSIVSIFIASVLMIVGYLIHIFAGDSHAFVRAIVTILLGVGVLFNVGGFASFDANVIPFLTDQVLGASGESLSALVHWYFWVSALAEIVNISLHSISIDNQHVTLGTLVVHCICTSIVLIACIGLRKWLDTTPLITNPIKLIIKVLRYACKNKYARNRSALTYWEEVTPSRIDLGKEKYGGPFSEEEVEDVKTSLRLLPLVFLSGTYGLMLAPITFIKELQQPNIDNKVGSIAFDLVENNGIQNAFFLLIFIAVFHFLVYPILYNYIPSVLKWIGLGLFLSTLYLLYTTILDPIATAKTNNTELCLLQNITSEGSRLQLEYYWALPAVTINGLAQTFIVPFAFEFIIAQTPGPMKGLMVGLWFASYGIIQTISLYIYIPFKYIPLISVFSCTFYYYATKTLISFLTFALFLGLAYKYKLRTRNVPINFNILAENHYNKYLSINSVSGDGVSYDSSMIRDADRSDTSSSCSSCD</sequence>
<dbReference type="Gene3D" id="1.20.1250.20">
    <property type="entry name" value="MFS general substrate transporter like domains"/>
    <property type="match status" value="1"/>
</dbReference>
<feature type="transmembrane region" description="Helical" evidence="7">
    <location>
        <begin position="129"/>
        <end position="154"/>
    </location>
</feature>
<dbReference type="OMA" id="NSKLGHT"/>
<evidence type="ECO:0000256" key="3">
    <source>
        <dbReference type="ARBA" id="ARBA00022692"/>
    </source>
</evidence>
<dbReference type="Pfam" id="PF00854">
    <property type="entry name" value="PTR2"/>
    <property type="match status" value="1"/>
</dbReference>
<dbReference type="EnsemblMetazoa" id="XM_011411447.1">
    <property type="protein sequence ID" value="XP_011409749.1"/>
    <property type="gene ID" value="LOC105316511"/>
</dbReference>
<dbReference type="OrthoDB" id="8904098at2759"/>
<feature type="transmembrane region" description="Helical" evidence="7">
    <location>
        <begin position="160"/>
        <end position="183"/>
    </location>
</feature>
<reference evidence="9" key="1">
    <citation type="journal article" date="2010" name="Nature">
        <title>The Amphimedon queenslandica genome and the evolution of animal complexity.</title>
        <authorList>
            <person name="Srivastava M."/>
            <person name="Simakov O."/>
            <person name="Chapman J."/>
            <person name="Fahey B."/>
            <person name="Gauthier M.E."/>
            <person name="Mitros T."/>
            <person name="Richards G.S."/>
            <person name="Conaco C."/>
            <person name="Dacre M."/>
            <person name="Hellsten U."/>
            <person name="Larroux C."/>
            <person name="Putnam N.H."/>
            <person name="Stanke M."/>
            <person name="Adamska M."/>
            <person name="Darling A."/>
            <person name="Degnan S.M."/>
            <person name="Oakley T.H."/>
            <person name="Plachetzki D.C."/>
            <person name="Zhai Y."/>
            <person name="Adamski M."/>
            <person name="Calcino A."/>
            <person name="Cummins S.F."/>
            <person name="Goodstein D.M."/>
            <person name="Harris C."/>
            <person name="Jackson D.J."/>
            <person name="Leys S.P."/>
            <person name="Shu S."/>
            <person name="Woodcroft B.J."/>
            <person name="Vervoort M."/>
            <person name="Kosik K.S."/>
            <person name="Manning G."/>
            <person name="Degnan B.M."/>
            <person name="Rokhsar D.S."/>
        </authorList>
    </citation>
    <scope>NUCLEOTIDE SEQUENCE [LARGE SCALE GENOMIC DNA]</scope>
</reference>
<dbReference type="EnsemblMetazoa" id="Aqu2.1.41277_001">
    <property type="protein sequence ID" value="Aqu2.1.41277_001"/>
    <property type="gene ID" value="Aqu2.1.41277"/>
</dbReference>
<feature type="transmembrane region" description="Helical" evidence="7">
    <location>
        <begin position="376"/>
        <end position="394"/>
    </location>
</feature>
<dbReference type="Proteomes" id="UP000007879">
    <property type="component" value="Unassembled WGS sequence"/>
</dbReference>
<feature type="transmembrane region" description="Helical" evidence="7">
    <location>
        <begin position="452"/>
        <end position="478"/>
    </location>
</feature>
<feature type="transmembrane region" description="Helical" evidence="7">
    <location>
        <begin position="233"/>
        <end position="256"/>
    </location>
</feature>
<evidence type="ECO:0000256" key="1">
    <source>
        <dbReference type="ARBA" id="ARBA00004141"/>
    </source>
</evidence>
<dbReference type="GO" id="GO:0022857">
    <property type="term" value="F:transmembrane transporter activity"/>
    <property type="evidence" value="ECO:0007669"/>
    <property type="project" value="InterPro"/>
</dbReference>
<feature type="transmembrane region" description="Helical" evidence="7">
    <location>
        <begin position="61"/>
        <end position="84"/>
    </location>
</feature>
<proteinExistence type="inferred from homology"/>
<protein>
    <recommendedName>
        <fullName evidence="10">Major facilitator superfamily (MFS) profile domain-containing protein</fullName>
    </recommendedName>
</protein>
<evidence type="ECO:0000256" key="7">
    <source>
        <dbReference type="SAM" id="Phobius"/>
    </source>
</evidence>
<evidence type="ECO:0000256" key="5">
    <source>
        <dbReference type="ARBA" id="ARBA00022989"/>
    </source>
</evidence>
<keyword evidence="3 7" id="KW-0812">Transmembrane</keyword>
<feature type="transmembrane region" description="Helical" evidence="7">
    <location>
        <begin position="195"/>
        <end position="213"/>
    </location>
</feature>
<evidence type="ECO:0008006" key="10">
    <source>
        <dbReference type="Google" id="ProtNLM"/>
    </source>
</evidence>
<keyword evidence="4" id="KW-0813">Transport</keyword>
<dbReference type="InterPro" id="IPR036259">
    <property type="entry name" value="MFS_trans_sf"/>
</dbReference>